<dbReference type="Proteomes" id="UP001059745">
    <property type="component" value="Chromosome 2"/>
</dbReference>
<reference evidence="4" key="2">
    <citation type="submission" date="2017-09" db="EMBL/GenBank/DDBJ databases">
        <title>FDA dAtabase for Regulatory Grade micrObial Sequences (FDA-ARGOS): Supporting development and validation of Infectious Disease Dx tests.</title>
        <authorList>
            <person name="Minogue T."/>
            <person name="Wolcott M."/>
            <person name="Wasieloski L."/>
            <person name="Aguilar W."/>
            <person name="Moore D."/>
            <person name="Tallon L.J."/>
            <person name="Sadzewicz L."/>
            <person name="Ott S."/>
            <person name="Zhao X."/>
            <person name="Nagaraj S."/>
            <person name="Vavikolanu K."/>
            <person name="Aluvathingal J."/>
            <person name="Nadendla S."/>
            <person name="Sichtig H."/>
        </authorList>
    </citation>
    <scope>NUCLEOTIDE SEQUENCE</scope>
    <source>
        <strain evidence="4">FDAARGOS_390</strain>
    </source>
</reference>
<reference evidence="7" key="3">
    <citation type="submission" date="2017-09" db="EMBL/GenBank/DDBJ databases">
        <title>FDA dAtabase for Regulatory Grade micrObial Sequences (FDA-ARGOS): Supporting development and validation of Infectious Disease Dx tests.</title>
        <authorList>
            <person name="Minogue T."/>
            <person name="Wolcott M."/>
            <person name="Wasieloski L."/>
            <person name="Aguilar W."/>
            <person name="Moore D."/>
            <person name="Tallon L."/>
            <person name="Sadzewicz L."/>
            <person name="Ott S."/>
            <person name="Zhao X."/>
            <person name="Nagaraj S."/>
            <person name="Vavikolanu K."/>
            <person name="Aluvathingal J."/>
            <person name="Nadendla S."/>
            <person name="Sichtig H."/>
        </authorList>
    </citation>
    <scope>NUCLEOTIDE SEQUENCE [LARGE SCALE GENOMIC DNA]</scope>
    <source>
        <strain evidence="7">FDAARGOS_390</strain>
    </source>
</reference>
<keyword evidence="1" id="KW-0479">Metal-binding</keyword>
<dbReference type="Proteomes" id="UP000029590">
    <property type="component" value="Unassembled WGS sequence"/>
</dbReference>
<dbReference type="Proteomes" id="UP000220629">
    <property type="component" value="Unassembled WGS sequence"/>
</dbReference>
<evidence type="ECO:0000259" key="2">
    <source>
        <dbReference type="PROSITE" id="PS51819"/>
    </source>
</evidence>
<dbReference type="PANTHER" id="PTHR43048:SF3">
    <property type="entry name" value="METHYLMALONYL-COA EPIMERASE, MITOCHONDRIAL"/>
    <property type="match status" value="1"/>
</dbReference>
<feature type="domain" description="VOC" evidence="2">
    <location>
        <begin position="4"/>
        <end position="143"/>
    </location>
</feature>
<dbReference type="Gene3D" id="3.10.180.10">
    <property type="entry name" value="2,3-Dihydroxybiphenyl 1,2-Dioxygenase, domain 1"/>
    <property type="match status" value="1"/>
</dbReference>
<accession>A0A095FDC9</accession>
<dbReference type="OrthoDB" id="115162at2"/>
<evidence type="ECO:0000313" key="3">
    <source>
        <dbReference type="EMBL" id="KGC15373.1"/>
    </source>
</evidence>
<dbReference type="EMBL" id="CP104215">
    <property type="protein sequence ID" value="UWX73290.1"/>
    <property type="molecule type" value="Genomic_DNA"/>
</dbReference>
<reference evidence="5" key="4">
    <citation type="submission" date="2022-09" db="EMBL/GenBank/DDBJ databases">
        <title>Genomic of Burkholderia gladioli.</title>
        <authorList>
            <person name="Wu H."/>
        </authorList>
    </citation>
    <scope>NUCLEOTIDE SEQUENCE</scope>
    <source>
        <strain evidence="5">ZN-S4</strain>
    </source>
</reference>
<dbReference type="RefSeq" id="WP_013690350.1">
    <property type="nucleotide sequence ID" value="NZ_CADEPO010000018.1"/>
</dbReference>
<sequence>MPNFIKHIAFKVEDVERERAFYENVFGYKHVNTVRRKGKNGDHLSYHMTDGYMDLTLIHYESSNSDEADFAGPAPCIHHIGMEVEDLEAFIEQIKANGGEILTAPGHLPVKFRSPNGPVAEVVPMKRWEKETLAAGVHGEVLE</sequence>
<evidence type="ECO:0000256" key="1">
    <source>
        <dbReference type="ARBA" id="ARBA00022723"/>
    </source>
</evidence>
<dbReference type="InterPro" id="IPR051785">
    <property type="entry name" value="MMCE/EMCE_epimerase"/>
</dbReference>
<evidence type="ECO:0000313" key="5">
    <source>
        <dbReference type="EMBL" id="UWX73290.1"/>
    </source>
</evidence>
<dbReference type="EMBL" id="PDDY01000001">
    <property type="protein sequence ID" value="PEH42605.1"/>
    <property type="molecule type" value="Genomic_DNA"/>
</dbReference>
<organism evidence="4 7">
    <name type="scientific">Burkholderia gladioli</name>
    <name type="common">Pseudomonas marginata</name>
    <name type="synonym">Phytomonas marginata</name>
    <dbReference type="NCBI Taxonomy" id="28095"/>
    <lineage>
        <taxon>Bacteria</taxon>
        <taxon>Pseudomonadati</taxon>
        <taxon>Pseudomonadota</taxon>
        <taxon>Betaproteobacteria</taxon>
        <taxon>Burkholderiales</taxon>
        <taxon>Burkholderiaceae</taxon>
        <taxon>Burkholderia</taxon>
    </lineage>
</organism>
<dbReference type="AlphaFoldDB" id="A0A095VZQ5"/>
<protein>
    <submittedName>
        <fullName evidence="3">Glyoxalase/Bleomycin resistance /Dioxygenase superfamily protein</fullName>
    </submittedName>
    <submittedName>
        <fullName evidence="4">VOC family protein</fullName>
    </submittedName>
</protein>
<evidence type="ECO:0000313" key="4">
    <source>
        <dbReference type="EMBL" id="PEH42605.1"/>
    </source>
</evidence>
<dbReference type="GO" id="GO:0046491">
    <property type="term" value="P:L-methylmalonyl-CoA metabolic process"/>
    <property type="evidence" value="ECO:0007669"/>
    <property type="project" value="TreeGrafter"/>
</dbReference>
<accession>A0A095VZQ5</accession>
<evidence type="ECO:0000313" key="6">
    <source>
        <dbReference type="Proteomes" id="UP000029590"/>
    </source>
</evidence>
<gene>
    <name evidence="4" type="ORF">CRM94_10825</name>
    <name evidence="3" type="ORF">DM48_2506</name>
    <name evidence="5" type="ORF">NYZ96_33370</name>
</gene>
<dbReference type="GO" id="GO:0004493">
    <property type="term" value="F:methylmalonyl-CoA epimerase activity"/>
    <property type="evidence" value="ECO:0007669"/>
    <property type="project" value="TreeGrafter"/>
</dbReference>
<dbReference type="Pfam" id="PF00903">
    <property type="entry name" value="Glyoxalase"/>
    <property type="match status" value="1"/>
</dbReference>
<proteinExistence type="predicted"/>
<name>A0A095VZQ5_BURGA</name>
<evidence type="ECO:0000313" key="7">
    <source>
        <dbReference type="Proteomes" id="UP000220629"/>
    </source>
</evidence>
<dbReference type="KEGG" id="bgo:BM43_5260"/>
<dbReference type="InterPro" id="IPR004360">
    <property type="entry name" value="Glyas_Fos-R_dOase_dom"/>
</dbReference>
<dbReference type="OMA" id="HIGMEVE"/>
<dbReference type="GO" id="GO:0046872">
    <property type="term" value="F:metal ion binding"/>
    <property type="evidence" value="ECO:0007669"/>
    <property type="project" value="UniProtKB-KW"/>
</dbReference>
<dbReference type="PANTHER" id="PTHR43048">
    <property type="entry name" value="METHYLMALONYL-COA EPIMERASE"/>
    <property type="match status" value="1"/>
</dbReference>
<dbReference type="InterPro" id="IPR029068">
    <property type="entry name" value="Glyas_Bleomycin-R_OHBP_Dase"/>
</dbReference>
<dbReference type="GeneID" id="66460635"/>
<dbReference type="EMBL" id="JPGG01000016">
    <property type="protein sequence ID" value="KGC15373.1"/>
    <property type="molecule type" value="Genomic_DNA"/>
</dbReference>
<dbReference type="SUPFAM" id="SSF54593">
    <property type="entry name" value="Glyoxalase/Bleomycin resistance protein/Dihydroxybiphenyl dioxygenase"/>
    <property type="match status" value="1"/>
</dbReference>
<dbReference type="PROSITE" id="PS51819">
    <property type="entry name" value="VOC"/>
    <property type="match status" value="1"/>
</dbReference>
<reference evidence="3 6" key="1">
    <citation type="submission" date="2014-04" db="EMBL/GenBank/DDBJ databases">
        <authorList>
            <person name="Bishop-Lilly K.A."/>
            <person name="Broomall S.M."/>
            <person name="Chain P.S."/>
            <person name="Chertkov O."/>
            <person name="Coyne S.R."/>
            <person name="Daligault H.E."/>
            <person name="Davenport K.W."/>
            <person name="Erkkila T."/>
            <person name="Frey K.G."/>
            <person name="Gibbons H.S."/>
            <person name="Gu W."/>
            <person name="Jaissle J."/>
            <person name="Johnson S.L."/>
            <person name="Koroleva G.I."/>
            <person name="Ladner J.T."/>
            <person name="Lo C.-C."/>
            <person name="Minogue T.D."/>
            <person name="Munk C."/>
            <person name="Palacios G.F."/>
            <person name="Redden C.L."/>
            <person name="Rosenzweig C.N."/>
            <person name="Scholz M.B."/>
            <person name="Teshima H."/>
            <person name="Xu Y."/>
        </authorList>
    </citation>
    <scope>NUCLEOTIDE SEQUENCE [LARGE SCALE GENOMIC DNA]</scope>
    <source>
        <strain evidence="3">Gladioli</strain>
        <strain evidence="6">gladioli</strain>
    </source>
</reference>
<dbReference type="InterPro" id="IPR037523">
    <property type="entry name" value="VOC_core"/>
</dbReference>